<dbReference type="GO" id="GO:0004467">
    <property type="term" value="F:long-chain fatty acid-CoA ligase activity"/>
    <property type="evidence" value="ECO:0007669"/>
    <property type="project" value="TreeGrafter"/>
</dbReference>
<accession>A0A3N2DQ01</accession>
<evidence type="ECO:0000256" key="1">
    <source>
        <dbReference type="ARBA" id="ARBA00006432"/>
    </source>
</evidence>
<gene>
    <name evidence="6" type="ORF">EDC56_2347</name>
</gene>
<dbReference type="Gene3D" id="3.30.300.30">
    <property type="match status" value="1"/>
</dbReference>
<feature type="domain" description="AMP-dependent synthetase/ligase" evidence="5">
    <location>
        <begin position="35"/>
        <end position="389"/>
    </location>
</feature>
<dbReference type="Pfam" id="PF00501">
    <property type="entry name" value="AMP-binding"/>
    <property type="match status" value="1"/>
</dbReference>
<dbReference type="GO" id="GO:0005524">
    <property type="term" value="F:ATP binding"/>
    <property type="evidence" value="ECO:0007669"/>
    <property type="project" value="UniProtKB-KW"/>
</dbReference>
<name>A0A3N2DQ01_9GAMM</name>
<evidence type="ECO:0000313" key="7">
    <source>
        <dbReference type="Proteomes" id="UP000275394"/>
    </source>
</evidence>
<protein>
    <submittedName>
        <fullName evidence="6">Fatty-acyl-CoA synthase</fullName>
    </submittedName>
</protein>
<dbReference type="InterPro" id="IPR020845">
    <property type="entry name" value="AMP-binding_CS"/>
</dbReference>
<organism evidence="6 7">
    <name type="scientific">Sinobacterium caligoides</name>
    <dbReference type="NCBI Taxonomy" id="933926"/>
    <lineage>
        <taxon>Bacteria</taxon>
        <taxon>Pseudomonadati</taxon>
        <taxon>Pseudomonadota</taxon>
        <taxon>Gammaproteobacteria</taxon>
        <taxon>Cellvibrionales</taxon>
        <taxon>Spongiibacteraceae</taxon>
        <taxon>Sinobacterium</taxon>
    </lineage>
</organism>
<dbReference type="NCBIfam" id="NF006134">
    <property type="entry name" value="PRK08279.1"/>
    <property type="match status" value="1"/>
</dbReference>
<keyword evidence="4" id="KW-0067">ATP-binding</keyword>
<reference evidence="6 7" key="1">
    <citation type="submission" date="2018-11" db="EMBL/GenBank/DDBJ databases">
        <title>Genomic Encyclopedia of Type Strains, Phase IV (KMG-IV): sequencing the most valuable type-strain genomes for metagenomic binning, comparative biology and taxonomic classification.</title>
        <authorList>
            <person name="Goeker M."/>
        </authorList>
    </citation>
    <scope>NUCLEOTIDE SEQUENCE [LARGE SCALE GENOMIC DNA]</scope>
    <source>
        <strain evidence="6 7">DSM 100316</strain>
    </source>
</reference>
<dbReference type="RefSeq" id="WP_123712649.1">
    <property type="nucleotide sequence ID" value="NZ_RKHR01000004.1"/>
</dbReference>
<dbReference type="OrthoDB" id="9803968at2"/>
<dbReference type="PANTHER" id="PTHR43107">
    <property type="entry name" value="LONG-CHAIN FATTY ACID TRANSPORT PROTEIN"/>
    <property type="match status" value="1"/>
</dbReference>
<comment type="similarity">
    <text evidence="1">Belongs to the ATP-dependent AMP-binding enzyme family.</text>
</comment>
<dbReference type="PANTHER" id="PTHR43107:SF15">
    <property type="entry name" value="FATTY ACID TRANSPORT PROTEIN 3, ISOFORM A"/>
    <property type="match status" value="1"/>
</dbReference>
<comment type="caution">
    <text evidence="6">The sequence shown here is derived from an EMBL/GenBank/DDBJ whole genome shotgun (WGS) entry which is preliminary data.</text>
</comment>
<dbReference type="Gene3D" id="3.40.50.12780">
    <property type="entry name" value="N-terminal domain of ligase-like"/>
    <property type="match status" value="1"/>
</dbReference>
<evidence type="ECO:0000259" key="5">
    <source>
        <dbReference type="Pfam" id="PF00501"/>
    </source>
</evidence>
<keyword evidence="3" id="KW-0547">Nucleotide-binding</keyword>
<dbReference type="PROSITE" id="PS00455">
    <property type="entry name" value="AMP_BINDING"/>
    <property type="match status" value="1"/>
</dbReference>
<dbReference type="EMBL" id="RKHR01000004">
    <property type="protein sequence ID" value="ROS01898.1"/>
    <property type="molecule type" value="Genomic_DNA"/>
</dbReference>
<dbReference type="Proteomes" id="UP000275394">
    <property type="component" value="Unassembled WGS sequence"/>
</dbReference>
<keyword evidence="7" id="KW-1185">Reference proteome</keyword>
<proteinExistence type="inferred from homology"/>
<evidence type="ECO:0000256" key="2">
    <source>
        <dbReference type="ARBA" id="ARBA00022598"/>
    </source>
</evidence>
<evidence type="ECO:0000313" key="6">
    <source>
        <dbReference type="EMBL" id="ROS01898.1"/>
    </source>
</evidence>
<dbReference type="GO" id="GO:0044539">
    <property type="term" value="P:long-chain fatty acid import into cell"/>
    <property type="evidence" value="ECO:0007669"/>
    <property type="project" value="TreeGrafter"/>
</dbReference>
<dbReference type="InterPro" id="IPR045851">
    <property type="entry name" value="AMP-bd_C_sf"/>
</dbReference>
<dbReference type="FunFam" id="3.30.300.30:FF:000002">
    <property type="entry name" value="Long-chain fatty acid transport protein 1"/>
    <property type="match status" value="1"/>
</dbReference>
<evidence type="ECO:0000256" key="4">
    <source>
        <dbReference type="ARBA" id="ARBA00022840"/>
    </source>
</evidence>
<dbReference type="AlphaFoldDB" id="A0A3N2DQ01"/>
<dbReference type="InterPro" id="IPR000873">
    <property type="entry name" value="AMP-dep_synth/lig_dom"/>
</dbReference>
<evidence type="ECO:0000256" key="3">
    <source>
        <dbReference type="ARBA" id="ARBA00022741"/>
    </source>
</evidence>
<sequence>MSSVSREQTQAKLDKLSAATMAHTPRQDYTVADRLEQQAETYHQHAFLLADDTVISYGELNARANRFAHVLRDLGVVRGDVCALMMDNRADFFAILFAFAKLGVTSALLNIHARGEALTHALSAASAKLLFIGDECLSALTSREQAALAVDCYRVEDVEPRQQVLQKTLQSLQLQLTEAPDYNPPRSWRQGLVGEDSLLYVFTSGTTGLPKAARISHMKWLGVGDGMRDMLEYSSGDVFYCVLPLYHGAAGMSLTSSALASGASIVLRRRFSASQFWPEVRRYGVTVCQYIGEVCRYLNNQPASPDDRRHGLRKMMGAGLGADIWQAFQQRFAIAHIFEGWSATEANCSLINIDNKPGSCGRIAYAEKTNLRLVKYDIERGCHVLDEQGKMICCQPGEVGEVVGMILDLPDVGAGRFEGYTDPQATEQKIYRGVFSEGDSWWASGDLMRCDEEGYFYFVDRIGDTYRWKSENVSTQEVSQALADYPGMELINVYGVTVPGQEGRAGMAAIVMQPAETFDPQSFYRLTEQRLPRYAAPLFLRLSDSADLTATFKLRKVDLQRQAYDPKQTTDPLYVRDERRGCYRPLDSVLLQELGIAESAN</sequence>
<dbReference type="GO" id="GO:0005886">
    <property type="term" value="C:plasma membrane"/>
    <property type="evidence" value="ECO:0007669"/>
    <property type="project" value="TreeGrafter"/>
</dbReference>
<dbReference type="GO" id="GO:0005324">
    <property type="term" value="F:long-chain fatty acid transmembrane transporter activity"/>
    <property type="evidence" value="ECO:0007669"/>
    <property type="project" value="TreeGrafter"/>
</dbReference>
<keyword evidence="2" id="KW-0436">Ligase</keyword>
<dbReference type="SUPFAM" id="SSF56801">
    <property type="entry name" value="Acetyl-CoA synthetase-like"/>
    <property type="match status" value="1"/>
</dbReference>
<dbReference type="InterPro" id="IPR042099">
    <property type="entry name" value="ANL_N_sf"/>
</dbReference>